<dbReference type="GO" id="GO:0000976">
    <property type="term" value="F:transcription cis-regulatory region binding"/>
    <property type="evidence" value="ECO:0007669"/>
    <property type="project" value="TreeGrafter"/>
</dbReference>
<dbReference type="GO" id="GO:0000981">
    <property type="term" value="F:DNA-binding transcription factor activity, RNA polymerase II-specific"/>
    <property type="evidence" value="ECO:0007669"/>
    <property type="project" value="InterPro"/>
</dbReference>
<dbReference type="Pfam" id="PF00172">
    <property type="entry name" value="Zn_clus"/>
    <property type="match status" value="1"/>
</dbReference>
<reference evidence="6" key="1">
    <citation type="submission" date="2017-03" db="EMBL/GenBank/DDBJ databases">
        <title>Genomes of endolithic fungi from Antarctica.</title>
        <authorList>
            <person name="Coleine C."/>
            <person name="Masonjones S."/>
            <person name="Stajich J.E."/>
        </authorList>
    </citation>
    <scope>NUCLEOTIDE SEQUENCE [LARGE SCALE GENOMIC DNA]</scope>
    <source>
        <strain evidence="6">CCFEE 5527</strain>
    </source>
</reference>
<evidence type="ECO:0000313" key="5">
    <source>
        <dbReference type="EMBL" id="OQO04628.1"/>
    </source>
</evidence>
<gene>
    <name evidence="5" type="ORF">B0A48_09550</name>
</gene>
<dbReference type="SUPFAM" id="SSF57701">
    <property type="entry name" value="Zn2/Cys6 DNA-binding domain"/>
    <property type="match status" value="1"/>
</dbReference>
<feature type="region of interest" description="Disordered" evidence="3">
    <location>
        <begin position="80"/>
        <end position="101"/>
    </location>
</feature>
<dbReference type="InterPro" id="IPR001138">
    <property type="entry name" value="Zn2Cys6_DnaBD"/>
</dbReference>
<dbReference type="GO" id="GO:0008270">
    <property type="term" value="F:zinc ion binding"/>
    <property type="evidence" value="ECO:0007669"/>
    <property type="project" value="InterPro"/>
</dbReference>
<dbReference type="SMART" id="SM00066">
    <property type="entry name" value="GAL4"/>
    <property type="match status" value="1"/>
</dbReference>
<keyword evidence="6" id="KW-1185">Reference proteome</keyword>
<dbReference type="EMBL" id="NAJO01000021">
    <property type="protein sequence ID" value="OQO04628.1"/>
    <property type="molecule type" value="Genomic_DNA"/>
</dbReference>
<dbReference type="AlphaFoldDB" id="A0A1V8T093"/>
<comment type="caution">
    <text evidence="5">The sequence shown here is derived from an EMBL/GenBank/DDBJ whole genome shotgun (WGS) entry which is preliminary data.</text>
</comment>
<dbReference type="GO" id="GO:0045944">
    <property type="term" value="P:positive regulation of transcription by RNA polymerase II"/>
    <property type="evidence" value="ECO:0007669"/>
    <property type="project" value="TreeGrafter"/>
</dbReference>
<dbReference type="InParanoid" id="A0A1V8T093"/>
<dbReference type="Pfam" id="PF11951">
    <property type="entry name" value="Fungal_trans_2"/>
    <property type="match status" value="1"/>
</dbReference>
<evidence type="ECO:0000256" key="2">
    <source>
        <dbReference type="ARBA" id="ARBA00023242"/>
    </source>
</evidence>
<feature type="domain" description="Zn(2)-C6 fungal-type" evidence="4">
    <location>
        <begin position="11"/>
        <end position="39"/>
    </location>
</feature>
<evidence type="ECO:0000259" key="4">
    <source>
        <dbReference type="PROSITE" id="PS50048"/>
    </source>
</evidence>
<dbReference type="GO" id="GO:0005634">
    <property type="term" value="C:nucleus"/>
    <property type="evidence" value="ECO:0007669"/>
    <property type="project" value="UniProtKB-SubCell"/>
</dbReference>
<accession>A0A1V8T093</accession>
<dbReference type="InterPro" id="IPR036864">
    <property type="entry name" value="Zn2-C6_fun-type_DNA-bd_sf"/>
</dbReference>
<sequence length="677" mass="75527">MAEPSAPVERACDRCRERRVKCDKRHPACFRCEKLGKPCPGYDKKRKFVDEGVTLRKKFETEMDQRSNTGEFAELSLNSPHSTIAGANHDSPSSSDGVRRRRTSLHALPSRLGQNVAKPSTNPVDDLKCFRSQPMYSPPTALNQLPPLASDMDLDNILHEVLDPLQFDPDWFNLEPDSFYGKNNNSCGFIPNLPEIVDEVDKFDAMPSIEKSDLRLPRPGTSQSLPWATDSQFHTSGLITDEREHEMAFLIRHFTEFIGPWMDLYDCDNHFSHLVPLRALGDALLKNAIAAVAAKQLGRMGGRKLFASAQCQKPALMEIIDDARSIDWYYKAANYYDKAIHYSRVYLQQLSGSLSNPPSPAITATGTSLSSDDLLLAVSMFTLYESLDTIETGWLQHLTGMKSLLSVVRPPAETPQKPPDQSVGRLASFWNFARADYQAACTNHTVTLLNTEDMSMWQDCGLEVSTLGELYHHPDKVKRDPGYKSTTTELVSHTLLYLVLRVMNYLATPSIPPTARQAIHESLSSSLDSWHNTLPTVFQPCAQLRRRPMRGLTPSVTSNISPTLMERFYPIPLTAATMLLYHFARITLLLSPPVPDLSAPVPQEALAHAYEILGIAIGRPHPAVRVEMPLPLYAAGLCMETDEERKLVIELLGAVEGDTGVVTEGKVKALKELWGWS</sequence>
<evidence type="ECO:0000256" key="3">
    <source>
        <dbReference type="SAM" id="MobiDB-lite"/>
    </source>
</evidence>
<name>A0A1V8T093_9PEZI</name>
<organism evidence="5 6">
    <name type="scientific">Cryoendolithus antarcticus</name>
    <dbReference type="NCBI Taxonomy" id="1507870"/>
    <lineage>
        <taxon>Eukaryota</taxon>
        <taxon>Fungi</taxon>
        <taxon>Dikarya</taxon>
        <taxon>Ascomycota</taxon>
        <taxon>Pezizomycotina</taxon>
        <taxon>Dothideomycetes</taxon>
        <taxon>Dothideomycetidae</taxon>
        <taxon>Cladosporiales</taxon>
        <taxon>Cladosporiaceae</taxon>
        <taxon>Cryoendolithus</taxon>
    </lineage>
</organism>
<dbReference type="Gene3D" id="4.10.240.10">
    <property type="entry name" value="Zn(2)-C6 fungal-type DNA-binding domain"/>
    <property type="match status" value="1"/>
</dbReference>
<dbReference type="PANTHER" id="PTHR37534">
    <property type="entry name" value="TRANSCRIPTIONAL ACTIVATOR PROTEIN UGA3"/>
    <property type="match status" value="1"/>
</dbReference>
<dbReference type="CDD" id="cd00067">
    <property type="entry name" value="GAL4"/>
    <property type="match status" value="1"/>
</dbReference>
<dbReference type="STRING" id="1507870.A0A1V8T093"/>
<dbReference type="OrthoDB" id="5418899at2759"/>
<dbReference type="InterPro" id="IPR021858">
    <property type="entry name" value="Fun_TF"/>
</dbReference>
<keyword evidence="2" id="KW-0539">Nucleus</keyword>
<dbReference type="PANTHER" id="PTHR37534:SF18">
    <property type="entry name" value="ZN(II)2CYS6 TRANSCRIPTION FACTOR (EUROFUNG)"/>
    <property type="match status" value="1"/>
</dbReference>
<dbReference type="PROSITE" id="PS50048">
    <property type="entry name" value="ZN2_CY6_FUNGAL_2"/>
    <property type="match status" value="1"/>
</dbReference>
<evidence type="ECO:0000256" key="1">
    <source>
        <dbReference type="ARBA" id="ARBA00004123"/>
    </source>
</evidence>
<proteinExistence type="predicted"/>
<dbReference type="PROSITE" id="PS00463">
    <property type="entry name" value="ZN2_CY6_FUNGAL_1"/>
    <property type="match status" value="1"/>
</dbReference>
<evidence type="ECO:0000313" key="6">
    <source>
        <dbReference type="Proteomes" id="UP000192596"/>
    </source>
</evidence>
<protein>
    <recommendedName>
        <fullName evidence="4">Zn(2)-C6 fungal-type domain-containing protein</fullName>
    </recommendedName>
</protein>
<dbReference type="Proteomes" id="UP000192596">
    <property type="component" value="Unassembled WGS sequence"/>
</dbReference>
<comment type="subcellular location">
    <subcellularLocation>
        <location evidence="1">Nucleus</location>
    </subcellularLocation>
</comment>